<dbReference type="Pfam" id="PF04055">
    <property type="entry name" value="Radical_SAM"/>
    <property type="match status" value="1"/>
</dbReference>
<evidence type="ECO:0000313" key="15">
    <source>
        <dbReference type="Proteomes" id="UP001162891"/>
    </source>
</evidence>
<protein>
    <submittedName>
        <fullName evidence="14">Dual-specificity RNA methyltransferase RlmN</fullName>
    </submittedName>
</protein>
<dbReference type="Proteomes" id="UP001162891">
    <property type="component" value="Chromosome"/>
</dbReference>
<dbReference type="InterPro" id="IPR007197">
    <property type="entry name" value="rSAM"/>
</dbReference>
<evidence type="ECO:0000256" key="6">
    <source>
        <dbReference type="ARBA" id="ARBA00022603"/>
    </source>
</evidence>
<evidence type="ECO:0000256" key="4">
    <source>
        <dbReference type="ARBA" id="ARBA00022485"/>
    </source>
</evidence>
<comment type="subcellular location">
    <subcellularLocation>
        <location evidence="2">Cytoplasm</location>
    </subcellularLocation>
</comment>
<evidence type="ECO:0000256" key="3">
    <source>
        <dbReference type="ARBA" id="ARBA00007544"/>
    </source>
</evidence>
<evidence type="ECO:0000259" key="13">
    <source>
        <dbReference type="PROSITE" id="PS51918"/>
    </source>
</evidence>
<keyword evidence="9" id="KW-0479">Metal-binding</keyword>
<feature type="domain" description="Radical SAM core" evidence="13">
    <location>
        <begin position="93"/>
        <end position="322"/>
    </location>
</feature>
<dbReference type="Gene3D" id="3.20.20.70">
    <property type="entry name" value="Aldolase class I"/>
    <property type="match status" value="1"/>
</dbReference>
<keyword evidence="10" id="KW-0408">Iron</keyword>
<organism evidence="14 15">
    <name type="scientific">Anaeromyxobacter oryzae</name>
    <dbReference type="NCBI Taxonomy" id="2918170"/>
    <lineage>
        <taxon>Bacteria</taxon>
        <taxon>Pseudomonadati</taxon>
        <taxon>Myxococcota</taxon>
        <taxon>Myxococcia</taxon>
        <taxon>Myxococcales</taxon>
        <taxon>Cystobacterineae</taxon>
        <taxon>Anaeromyxobacteraceae</taxon>
        <taxon>Anaeromyxobacter</taxon>
    </lineage>
</organism>
<dbReference type="PROSITE" id="PS51918">
    <property type="entry name" value="RADICAL_SAM"/>
    <property type="match status" value="1"/>
</dbReference>
<dbReference type="InterPro" id="IPR058240">
    <property type="entry name" value="rSAM_sf"/>
</dbReference>
<dbReference type="RefSeq" id="WP_248361307.1">
    <property type="nucleotide sequence ID" value="NZ_AP025591.1"/>
</dbReference>
<name>A0ABM7WV46_9BACT</name>
<dbReference type="SFLD" id="SFLDF00275">
    <property type="entry name" value="adenosine_C2_methyltransferase"/>
    <property type="match status" value="1"/>
</dbReference>
<dbReference type="GO" id="GO:0008168">
    <property type="term" value="F:methyltransferase activity"/>
    <property type="evidence" value="ECO:0007669"/>
    <property type="project" value="UniProtKB-KW"/>
</dbReference>
<evidence type="ECO:0000256" key="1">
    <source>
        <dbReference type="ARBA" id="ARBA00001966"/>
    </source>
</evidence>
<evidence type="ECO:0000256" key="8">
    <source>
        <dbReference type="ARBA" id="ARBA00022691"/>
    </source>
</evidence>
<keyword evidence="7" id="KW-0808">Transferase</keyword>
<dbReference type="InterPro" id="IPR013785">
    <property type="entry name" value="Aldolase_TIM"/>
</dbReference>
<evidence type="ECO:0000256" key="9">
    <source>
        <dbReference type="ARBA" id="ARBA00022723"/>
    </source>
</evidence>
<gene>
    <name evidence="14" type="primary">rlmN_1</name>
    <name evidence="14" type="ORF">AMOR_23580</name>
</gene>
<dbReference type="NCBIfam" id="NF011040">
    <property type="entry name" value="PRK14470.1"/>
    <property type="match status" value="1"/>
</dbReference>
<keyword evidence="6 14" id="KW-0489">Methyltransferase</keyword>
<keyword evidence="15" id="KW-1185">Reference proteome</keyword>
<evidence type="ECO:0000256" key="2">
    <source>
        <dbReference type="ARBA" id="ARBA00004496"/>
    </source>
</evidence>
<evidence type="ECO:0000313" key="14">
    <source>
        <dbReference type="EMBL" id="BDG03362.1"/>
    </source>
</evidence>
<keyword evidence="8" id="KW-0949">S-adenosyl-L-methionine</keyword>
<comment type="cofactor">
    <cofactor evidence="1">
        <name>[4Fe-4S] cluster</name>
        <dbReference type="ChEBI" id="CHEBI:49883"/>
    </cofactor>
</comment>
<dbReference type="SFLD" id="SFLDS00029">
    <property type="entry name" value="Radical_SAM"/>
    <property type="match status" value="1"/>
</dbReference>
<comment type="similarity">
    <text evidence="3">Belongs to the radical SAM superfamily. RlmN family.</text>
</comment>
<dbReference type="SUPFAM" id="SSF102114">
    <property type="entry name" value="Radical SAM enzymes"/>
    <property type="match status" value="1"/>
</dbReference>
<evidence type="ECO:0000256" key="7">
    <source>
        <dbReference type="ARBA" id="ARBA00022679"/>
    </source>
</evidence>
<evidence type="ECO:0000256" key="10">
    <source>
        <dbReference type="ARBA" id="ARBA00023004"/>
    </source>
</evidence>
<evidence type="ECO:0000256" key="5">
    <source>
        <dbReference type="ARBA" id="ARBA00022490"/>
    </source>
</evidence>
<keyword evidence="11" id="KW-0411">Iron-sulfur</keyword>
<keyword evidence="5" id="KW-0963">Cytoplasm</keyword>
<dbReference type="InterPro" id="IPR040072">
    <property type="entry name" value="Methyltransferase_A"/>
</dbReference>
<evidence type="ECO:0000256" key="11">
    <source>
        <dbReference type="ARBA" id="ARBA00023014"/>
    </source>
</evidence>
<keyword evidence="4" id="KW-0004">4Fe-4S</keyword>
<evidence type="ECO:0000256" key="12">
    <source>
        <dbReference type="ARBA" id="ARBA00023157"/>
    </source>
</evidence>
<dbReference type="InterPro" id="IPR004383">
    <property type="entry name" value="rRNA_lsu_MTrfase_RlmN/Cfr"/>
</dbReference>
<dbReference type="EMBL" id="AP025591">
    <property type="protein sequence ID" value="BDG03362.1"/>
    <property type="molecule type" value="Genomic_DNA"/>
</dbReference>
<accession>A0ABM7WV46</accession>
<sequence length="338" mass="36678">MLHLAGQDSRGLARKAGISLDDARRITGAVIGRGGSLREARNVRREVLDRVAAQTTPGELTRIEAVDAQDGFRKYLLALPDGARIEAVRIPLYDTHHVVCVSSQAGCALGCTFCATGELGLTRSLRSWEIVAQVLHVRADSTRPVTGVVFMGQGEPFLNYDAVLEAAYALCDPAGGRIDARRISISTAGVVPMIRRYTAEGHKFRLCVSLTAAIPWKRRALMPVEQGFPLDELVDAIREHAAVRGRVTLEYVMIAGVNVGPEDAAALGQLLSGIPVRLNPISVNDVTGRFRPPTEAEWNLFRDALARELPGQPIVRRYSGGQDEHAACGMLASRARER</sequence>
<dbReference type="GO" id="GO:0032259">
    <property type="term" value="P:methylation"/>
    <property type="evidence" value="ECO:0007669"/>
    <property type="project" value="UniProtKB-KW"/>
</dbReference>
<dbReference type="CDD" id="cd01335">
    <property type="entry name" value="Radical_SAM"/>
    <property type="match status" value="1"/>
</dbReference>
<keyword evidence="12" id="KW-1015">Disulfide bond</keyword>
<reference evidence="15" key="1">
    <citation type="journal article" date="2022" name="Int. J. Syst. Evol. Microbiol.">
        <title>Anaeromyxobacter oryzae sp. nov., Anaeromyxobacter diazotrophicus sp. nov. and Anaeromyxobacter paludicola sp. nov., isolated from paddy soils.</title>
        <authorList>
            <person name="Itoh H."/>
            <person name="Xu Z."/>
            <person name="Mise K."/>
            <person name="Masuda Y."/>
            <person name="Ushijima N."/>
            <person name="Hayakawa C."/>
            <person name="Shiratori Y."/>
            <person name="Senoo K."/>
        </authorList>
    </citation>
    <scope>NUCLEOTIDE SEQUENCE [LARGE SCALE GENOMIC DNA]</scope>
    <source>
        <strain evidence="15">Red232</strain>
    </source>
</reference>
<dbReference type="PIRSF" id="PIRSF006004">
    <property type="entry name" value="CHP00048"/>
    <property type="match status" value="1"/>
</dbReference>
<dbReference type="PANTHER" id="PTHR30544">
    <property type="entry name" value="23S RRNA METHYLTRANSFERASE"/>
    <property type="match status" value="1"/>
</dbReference>
<dbReference type="SFLD" id="SFLDG01062">
    <property type="entry name" value="methyltransferase_(Class_A)"/>
    <property type="match status" value="1"/>
</dbReference>
<dbReference type="PANTHER" id="PTHR30544:SF5">
    <property type="entry name" value="RADICAL SAM CORE DOMAIN-CONTAINING PROTEIN"/>
    <property type="match status" value="1"/>
</dbReference>
<proteinExistence type="inferred from homology"/>